<evidence type="ECO:0000313" key="2">
    <source>
        <dbReference type="Proteomes" id="UP000309676"/>
    </source>
</evidence>
<keyword evidence="1" id="KW-0255">Endonuclease</keyword>
<protein>
    <submittedName>
        <fullName evidence="1">Restriction endonuclease subunit S</fullName>
    </submittedName>
</protein>
<dbReference type="Proteomes" id="UP000309676">
    <property type="component" value="Unassembled WGS sequence"/>
</dbReference>
<dbReference type="RefSeq" id="WP_138192798.1">
    <property type="nucleotide sequence ID" value="NZ_VCIW01000002.1"/>
</dbReference>
<dbReference type="OrthoDB" id="2664174at2"/>
<gene>
    <name evidence="1" type="ORF">FE782_04195</name>
</gene>
<organism evidence="1 2">
    <name type="scientific">Paenibacillus antri</name>
    <dbReference type="NCBI Taxonomy" id="2582848"/>
    <lineage>
        <taxon>Bacteria</taxon>
        <taxon>Bacillati</taxon>
        <taxon>Bacillota</taxon>
        <taxon>Bacilli</taxon>
        <taxon>Bacillales</taxon>
        <taxon>Paenibacillaceae</taxon>
        <taxon>Paenibacillus</taxon>
    </lineage>
</organism>
<evidence type="ECO:0000313" key="1">
    <source>
        <dbReference type="EMBL" id="TLS53480.1"/>
    </source>
</evidence>
<dbReference type="InterPro" id="IPR058705">
    <property type="entry name" value="A_ENA"/>
</dbReference>
<comment type="caution">
    <text evidence="1">The sequence shown here is derived from an EMBL/GenBank/DDBJ whole genome shotgun (WGS) entry which is preliminary data.</text>
</comment>
<sequence length="113" mass="12377">MSARTKASLRMLTAAAAMQWCVADILEAKASEMETLRDWMLDTVRHSRIKDCNIFVTSSCEFHAQLIDLIHGITKMEAGLAKHVELMLVEEEVLPDNTFGDPGMLGLGGGGDL</sequence>
<accession>A0A5R9GH19</accession>
<proteinExistence type="predicted"/>
<dbReference type="GO" id="GO:0004519">
    <property type="term" value="F:endonuclease activity"/>
    <property type="evidence" value="ECO:0007669"/>
    <property type="project" value="UniProtKB-KW"/>
</dbReference>
<keyword evidence="2" id="KW-1185">Reference proteome</keyword>
<dbReference type="AlphaFoldDB" id="A0A5R9GH19"/>
<keyword evidence="1" id="KW-0540">Nuclease</keyword>
<reference evidence="1 2" key="1">
    <citation type="submission" date="2019-05" db="EMBL/GenBank/DDBJ databases">
        <authorList>
            <person name="Narsing Rao M.P."/>
            <person name="Li W.J."/>
        </authorList>
    </citation>
    <scope>NUCLEOTIDE SEQUENCE [LARGE SCALE GENOMIC DNA]</scope>
    <source>
        <strain evidence="1 2">SYSU_K30003</strain>
    </source>
</reference>
<dbReference type="EMBL" id="VCIW01000002">
    <property type="protein sequence ID" value="TLS53480.1"/>
    <property type="molecule type" value="Genomic_DNA"/>
</dbReference>
<dbReference type="Pfam" id="PF26595">
    <property type="entry name" value="A_ENA"/>
    <property type="match status" value="1"/>
</dbReference>
<name>A0A5R9GH19_9BACL</name>
<keyword evidence="1" id="KW-0378">Hydrolase</keyword>